<keyword evidence="2 3" id="KW-0694">RNA-binding</keyword>
<comment type="caution">
    <text evidence="5">The sequence shown here is derived from an EMBL/GenBank/DDBJ whole genome shotgun (WGS) entry which is preliminary data.</text>
</comment>
<sequence length="305" mass="32625">MNRPIQVKPADSEGRGEDRKLFVGMLGKQQSDEDVRRLFEPFGSIDECTVLRGPDGTSKGCAFVKFQGHAEAQAAINSLHGSRTMPGASSSLVVKFADTEKERGLRRMQQLVQQQALVAQSAYLSPVATVAAVQMQQMAALNANGIIATPITPITPSSGTNTPPAIAATPVSAISAPIGVNGYSSLPAPTNGQQATEALYTNGVHPYQAQSPALDPLQQAYAGMQHYTAAYPAAYGLVGQPFPQQPTLVAQQHQQPQQQQQREGFVSFDNPASAQAAIQAMNGFQIGMKRLKVQLKRPKDANRPY</sequence>
<dbReference type="FunFam" id="3.30.70.330:FF:000007">
    <property type="entry name" value="CUGBP Elav-like family member 4 isoform 3"/>
    <property type="match status" value="1"/>
</dbReference>
<reference evidence="5 6" key="1">
    <citation type="submission" date="2019-04" db="EMBL/GenBank/DDBJ databases">
        <title>The sequence and de novo assembly of Takifugu bimaculatus genome using PacBio and Hi-C technologies.</title>
        <authorList>
            <person name="Xu P."/>
            <person name="Liu B."/>
            <person name="Zhou Z."/>
        </authorList>
    </citation>
    <scope>NUCLEOTIDE SEQUENCE [LARGE SCALE GENOMIC DNA]</scope>
    <source>
        <strain evidence="5">TB-2018</strain>
        <tissue evidence="5">Muscle</tissue>
    </source>
</reference>
<name>A0A4Z2CEN4_9TELE</name>
<evidence type="ECO:0000256" key="3">
    <source>
        <dbReference type="PROSITE-ProRule" id="PRU00176"/>
    </source>
</evidence>
<proteinExistence type="predicted"/>
<dbReference type="PROSITE" id="PS50102">
    <property type="entry name" value="RRM"/>
    <property type="match status" value="2"/>
</dbReference>
<feature type="domain" description="RRM" evidence="4">
    <location>
        <begin position="19"/>
        <end position="99"/>
    </location>
</feature>
<evidence type="ECO:0000313" key="6">
    <source>
        <dbReference type="Proteomes" id="UP000516260"/>
    </source>
</evidence>
<dbReference type="PANTHER" id="PTHR24012">
    <property type="entry name" value="RNA BINDING PROTEIN"/>
    <property type="match status" value="1"/>
</dbReference>
<evidence type="ECO:0000313" key="5">
    <source>
        <dbReference type="EMBL" id="TNN02718.1"/>
    </source>
</evidence>
<dbReference type="InterPro" id="IPR000504">
    <property type="entry name" value="RRM_dom"/>
</dbReference>
<dbReference type="InterPro" id="IPR012677">
    <property type="entry name" value="Nucleotide-bd_a/b_plait_sf"/>
</dbReference>
<evidence type="ECO:0000256" key="1">
    <source>
        <dbReference type="ARBA" id="ARBA00022737"/>
    </source>
</evidence>
<accession>A0A4Z2CEN4</accession>
<evidence type="ECO:0000256" key="2">
    <source>
        <dbReference type="ARBA" id="ARBA00022884"/>
    </source>
</evidence>
<dbReference type="SUPFAM" id="SSF54928">
    <property type="entry name" value="RNA-binding domain, RBD"/>
    <property type="match status" value="1"/>
</dbReference>
<dbReference type="Proteomes" id="UP000516260">
    <property type="component" value="Chromosome 10"/>
</dbReference>
<dbReference type="Gene3D" id="3.30.70.330">
    <property type="match status" value="2"/>
</dbReference>
<keyword evidence="6" id="KW-1185">Reference proteome</keyword>
<evidence type="ECO:0000259" key="4">
    <source>
        <dbReference type="PROSITE" id="PS50102"/>
    </source>
</evidence>
<dbReference type="CDD" id="cd12635">
    <property type="entry name" value="RRM2_CELF3_4_5_6"/>
    <property type="match status" value="1"/>
</dbReference>
<dbReference type="GO" id="GO:0003723">
    <property type="term" value="F:RNA binding"/>
    <property type="evidence" value="ECO:0007669"/>
    <property type="project" value="UniProtKB-UniRule"/>
</dbReference>
<keyword evidence="1" id="KW-0677">Repeat</keyword>
<dbReference type="AlphaFoldDB" id="A0A4Z2CEN4"/>
<dbReference type="EMBL" id="SWLE01000002">
    <property type="protein sequence ID" value="TNN02718.1"/>
    <property type="molecule type" value="Genomic_DNA"/>
</dbReference>
<gene>
    <name evidence="5" type="ORF">fugu_010205</name>
</gene>
<organism evidence="5 6">
    <name type="scientific">Takifugu bimaculatus</name>
    <dbReference type="NCBI Taxonomy" id="433685"/>
    <lineage>
        <taxon>Eukaryota</taxon>
        <taxon>Metazoa</taxon>
        <taxon>Chordata</taxon>
        <taxon>Craniata</taxon>
        <taxon>Vertebrata</taxon>
        <taxon>Euteleostomi</taxon>
        <taxon>Actinopterygii</taxon>
        <taxon>Neopterygii</taxon>
        <taxon>Teleostei</taxon>
        <taxon>Neoteleostei</taxon>
        <taxon>Acanthomorphata</taxon>
        <taxon>Eupercaria</taxon>
        <taxon>Tetraodontiformes</taxon>
        <taxon>Tetradontoidea</taxon>
        <taxon>Tetraodontidae</taxon>
        <taxon>Takifugu</taxon>
    </lineage>
</organism>
<dbReference type="Pfam" id="PF00076">
    <property type="entry name" value="RRM_1"/>
    <property type="match status" value="2"/>
</dbReference>
<dbReference type="SMART" id="SM00360">
    <property type="entry name" value="RRM"/>
    <property type="match status" value="2"/>
</dbReference>
<protein>
    <recommendedName>
        <fullName evidence="4">RRM domain-containing protein</fullName>
    </recommendedName>
</protein>
<feature type="domain" description="RRM" evidence="4">
    <location>
        <begin position="197"/>
        <end position="298"/>
    </location>
</feature>
<dbReference type="InterPro" id="IPR035979">
    <property type="entry name" value="RBD_domain_sf"/>
</dbReference>